<evidence type="ECO:0000256" key="1">
    <source>
        <dbReference type="ARBA" id="ARBA00022801"/>
    </source>
</evidence>
<evidence type="ECO:0000256" key="3">
    <source>
        <dbReference type="ARBA" id="ARBA00023098"/>
    </source>
</evidence>
<dbReference type="PANTHER" id="PTHR14226">
    <property type="entry name" value="NEUROPATHY TARGET ESTERASE/SWISS CHEESE D.MELANOGASTER"/>
    <property type="match status" value="1"/>
</dbReference>
<dbReference type="GO" id="GO:0016787">
    <property type="term" value="F:hydrolase activity"/>
    <property type="evidence" value="ECO:0007669"/>
    <property type="project" value="UniProtKB-UniRule"/>
</dbReference>
<proteinExistence type="predicted"/>
<dbReference type="EMBL" id="CP031395">
    <property type="protein sequence ID" value="QBK05461.1"/>
    <property type="molecule type" value="Genomic_DNA"/>
</dbReference>
<dbReference type="OrthoDB" id="9798773at2"/>
<feature type="active site" description="Nucleophile" evidence="4">
    <location>
        <position position="54"/>
    </location>
</feature>
<organism evidence="6 7">
    <name type="scientific">Hylemonella gracilis</name>
    <dbReference type="NCBI Taxonomy" id="80880"/>
    <lineage>
        <taxon>Bacteria</taxon>
        <taxon>Pseudomonadati</taxon>
        <taxon>Pseudomonadota</taxon>
        <taxon>Betaproteobacteria</taxon>
        <taxon>Burkholderiales</taxon>
        <taxon>Comamonadaceae</taxon>
        <taxon>Hylemonella</taxon>
    </lineage>
</organism>
<dbReference type="InterPro" id="IPR002641">
    <property type="entry name" value="PNPLA_dom"/>
</dbReference>
<keyword evidence="3 4" id="KW-0443">Lipid metabolism</keyword>
<dbReference type="Proteomes" id="UP000292939">
    <property type="component" value="Chromosome"/>
</dbReference>
<dbReference type="InterPro" id="IPR016035">
    <property type="entry name" value="Acyl_Trfase/lysoPLipase"/>
</dbReference>
<keyword evidence="2 4" id="KW-0442">Lipid degradation</keyword>
<reference evidence="6 7" key="1">
    <citation type="submission" date="2018-07" db="EMBL/GenBank/DDBJ databases">
        <title>Exploring interactions and the metabolic potential of the ultra-small soil bacteria Hylemonella gracilis.</title>
        <authorList>
            <person name="Tyc O."/>
            <person name="Kulkarni P."/>
            <person name="Gawehns F."/>
            <person name="Hundscheid M."/>
            <person name="Zweers H."/>
            <person name="Garbeva P."/>
        </authorList>
    </citation>
    <scope>NUCLEOTIDE SEQUENCE [LARGE SCALE GENOMIC DNA]</scope>
    <source>
        <strain evidence="6 7">NS1</strain>
    </source>
</reference>
<dbReference type="AlphaFoldDB" id="A0A4P6UP95"/>
<evidence type="ECO:0000313" key="7">
    <source>
        <dbReference type="Proteomes" id="UP000292939"/>
    </source>
</evidence>
<feature type="active site" description="Proton acceptor" evidence="4">
    <location>
        <position position="182"/>
    </location>
</feature>
<dbReference type="Pfam" id="PF01734">
    <property type="entry name" value="Patatin"/>
    <property type="match status" value="1"/>
</dbReference>
<dbReference type="KEGG" id="hgr:DW355_12565"/>
<protein>
    <recommendedName>
        <fullName evidence="5">PNPLA domain-containing protein</fullName>
    </recommendedName>
</protein>
<evidence type="ECO:0000256" key="2">
    <source>
        <dbReference type="ARBA" id="ARBA00022963"/>
    </source>
</evidence>
<dbReference type="GO" id="GO:0016042">
    <property type="term" value="P:lipid catabolic process"/>
    <property type="evidence" value="ECO:0007669"/>
    <property type="project" value="UniProtKB-UniRule"/>
</dbReference>
<feature type="short sequence motif" description="GXSXG" evidence="4">
    <location>
        <begin position="52"/>
        <end position="56"/>
    </location>
</feature>
<keyword evidence="1 4" id="KW-0378">Hydrolase</keyword>
<dbReference type="SUPFAM" id="SSF52151">
    <property type="entry name" value="FabD/lysophospholipase-like"/>
    <property type="match status" value="1"/>
</dbReference>
<gene>
    <name evidence="6" type="ORF">DW355_12565</name>
</gene>
<dbReference type="InterPro" id="IPR050301">
    <property type="entry name" value="NTE"/>
</dbReference>
<feature type="domain" description="PNPLA" evidence="5">
    <location>
        <begin position="21"/>
        <end position="195"/>
    </location>
</feature>
<evidence type="ECO:0000259" key="5">
    <source>
        <dbReference type="PROSITE" id="PS51635"/>
    </source>
</evidence>
<dbReference type="Gene3D" id="3.40.1090.10">
    <property type="entry name" value="Cytosolic phospholipase A2 catalytic domain"/>
    <property type="match status" value="2"/>
</dbReference>
<accession>A0A4P6UP95</accession>
<comment type="caution">
    <text evidence="4">Lacks conserved residue(s) required for the propagation of feature annotation.</text>
</comment>
<dbReference type="PANTHER" id="PTHR14226:SF29">
    <property type="entry name" value="NEUROPATHY TARGET ESTERASE SWS"/>
    <property type="match status" value="1"/>
</dbReference>
<dbReference type="PROSITE" id="PS51635">
    <property type="entry name" value="PNPLA"/>
    <property type="match status" value="1"/>
</dbReference>
<evidence type="ECO:0000313" key="6">
    <source>
        <dbReference type="EMBL" id="QBK05461.1"/>
    </source>
</evidence>
<evidence type="ECO:0000256" key="4">
    <source>
        <dbReference type="PROSITE-ProRule" id="PRU01161"/>
    </source>
</evidence>
<name>A0A4P6UP95_9BURK</name>
<sequence>MSTSSPRQPISPDSHSCPLALVLGSGGVRSVAALGIVEQLALEGMRPNLVVGCSSGALFGAQIACGMHGERALRLATTLWSAELTQQRRWRAYAQMLMPGLAGFGPDFALRDDRLIAQRIQQAFGDTQLEELPTPLRVVATDAATGRSVRLTRGRLVDALRASMAVPILFPSVSIDGRPLVDGVLSDPLPVAAAPEARLILTLGFQGSLPRRIDRLSRLVARTSTTLINNLMQARVDALQARGQQMIHLELELDRHIGLWDTSALPDLYEAGRRAAALRLHDIRAALEPLRVAGRVSPPDTRASTIN</sequence>